<protein>
    <submittedName>
        <fullName evidence="2">Uncharacterized protein</fullName>
    </submittedName>
</protein>
<dbReference type="AlphaFoldDB" id="A0A2P5YF45"/>
<sequence>MGDVQCCLLRLNFVASVSSDLTSTIFFSGAAQGVLSAGPFNRKEPGNEIRAMCCYSFLPVYTSGGRRQNGTGVSGGVARSRAPALSLGGSGRWPPAHPLLPGEKESQGASSSEIGSPLRALPSRFSSDKARRAGEPGYPPAANLRA</sequence>
<dbReference type="Proteomes" id="UP000239757">
    <property type="component" value="Unassembled WGS sequence"/>
</dbReference>
<accession>A0A2P5YF45</accession>
<organism evidence="2 3">
    <name type="scientific">Gossypium barbadense</name>
    <name type="common">Sea Island cotton</name>
    <name type="synonym">Hibiscus barbadensis</name>
    <dbReference type="NCBI Taxonomy" id="3634"/>
    <lineage>
        <taxon>Eukaryota</taxon>
        <taxon>Viridiplantae</taxon>
        <taxon>Streptophyta</taxon>
        <taxon>Embryophyta</taxon>
        <taxon>Tracheophyta</taxon>
        <taxon>Spermatophyta</taxon>
        <taxon>Magnoliopsida</taxon>
        <taxon>eudicotyledons</taxon>
        <taxon>Gunneridae</taxon>
        <taxon>Pentapetalae</taxon>
        <taxon>rosids</taxon>
        <taxon>malvids</taxon>
        <taxon>Malvales</taxon>
        <taxon>Malvaceae</taxon>
        <taxon>Malvoideae</taxon>
        <taxon>Gossypium</taxon>
    </lineage>
</organism>
<evidence type="ECO:0000313" key="2">
    <source>
        <dbReference type="EMBL" id="PPS14203.1"/>
    </source>
</evidence>
<reference evidence="2 3" key="1">
    <citation type="submission" date="2015-01" db="EMBL/GenBank/DDBJ databases">
        <title>Genome of allotetraploid Gossypium barbadense reveals genomic plasticity and fiber elongation in cotton evolution.</title>
        <authorList>
            <person name="Chen X."/>
            <person name="Liu X."/>
            <person name="Zhao B."/>
            <person name="Zheng H."/>
            <person name="Hu Y."/>
            <person name="Lu G."/>
            <person name="Yang C."/>
            <person name="Chen J."/>
            <person name="Shan C."/>
            <person name="Zhang L."/>
            <person name="Zhou Y."/>
            <person name="Wang L."/>
            <person name="Guo W."/>
            <person name="Bai Y."/>
            <person name="Ruan J."/>
            <person name="Shangguan X."/>
            <person name="Mao Y."/>
            <person name="Jiang J."/>
            <person name="Zhu Y."/>
            <person name="Lei J."/>
            <person name="Kang H."/>
            <person name="Chen S."/>
            <person name="He X."/>
            <person name="Wang R."/>
            <person name="Wang Y."/>
            <person name="Chen J."/>
            <person name="Wang L."/>
            <person name="Yu S."/>
            <person name="Wang B."/>
            <person name="Wei J."/>
            <person name="Song S."/>
            <person name="Lu X."/>
            <person name="Gao Z."/>
            <person name="Gu W."/>
            <person name="Deng X."/>
            <person name="Ma D."/>
            <person name="Wang S."/>
            <person name="Liang W."/>
            <person name="Fang L."/>
            <person name="Cai C."/>
            <person name="Zhu X."/>
            <person name="Zhou B."/>
            <person name="Zhang Y."/>
            <person name="Chen Z."/>
            <person name="Xu S."/>
            <person name="Zhu R."/>
            <person name="Wang S."/>
            <person name="Zhang T."/>
            <person name="Zhao G."/>
        </authorList>
    </citation>
    <scope>NUCLEOTIDE SEQUENCE [LARGE SCALE GENOMIC DNA]</scope>
    <source>
        <strain evidence="3">cv. Xinhai21</strain>
        <tissue evidence="2">Leaf</tissue>
    </source>
</reference>
<feature type="region of interest" description="Disordered" evidence="1">
    <location>
        <begin position="66"/>
        <end position="146"/>
    </location>
</feature>
<evidence type="ECO:0000313" key="3">
    <source>
        <dbReference type="Proteomes" id="UP000239757"/>
    </source>
</evidence>
<name>A0A2P5YF45_GOSBA</name>
<gene>
    <name evidence="2" type="ORF">GOBAR_AA06368</name>
</gene>
<evidence type="ECO:0000256" key="1">
    <source>
        <dbReference type="SAM" id="MobiDB-lite"/>
    </source>
</evidence>
<proteinExistence type="predicted"/>
<dbReference type="EMBL" id="KZ663276">
    <property type="protein sequence ID" value="PPS14203.1"/>
    <property type="molecule type" value="Genomic_DNA"/>
</dbReference>